<reference evidence="2 3" key="1">
    <citation type="submission" date="2016-10" db="EMBL/GenBank/DDBJ databases">
        <title>Genome sequence of the basidiomycete white-rot fungus Trametes pubescens.</title>
        <authorList>
            <person name="Makela M.R."/>
            <person name="Granchi Z."/>
            <person name="Peng M."/>
            <person name="De Vries R.P."/>
            <person name="Grigoriev I."/>
            <person name="Riley R."/>
            <person name="Hilden K."/>
        </authorList>
    </citation>
    <scope>NUCLEOTIDE SEQUENCE [LARGE SCALE GENOMIC DNA]</scope>
    <source>
        <strain evidence="2 3">FBCC735</strain>
    </source>
</reference>
<comment type="caution">
    <text evidence="2">The sequence shown here is derived from an EMBL/GenBank/DDBJ whole genome shotgun (WGS) entry which is preliminary data.</text>
</comment>
<dbReference type="Proteomes" id="UP000184267">
    <property type="component" value="Unassembled WGS sequence"/>
</dbReference>
<accession>A0A1M2V3P9</accession>
<name>A0A1M2V3P9_TRAPU</name>
<proteinExistence type="predicted"/>
<feature type="compositionally biased region" description="Polar residues" evidence="1">
    <location>
        <begin position="10"/>
        <end position="20"/>
    </location>
</feature>
<evidence type="ECO:0000313" key="2">
    <source>
        <dbReference type="EMBL" id="OJT02215.1"/>
    </source>
</evidence>
<evidence type="ECO:0000313" key="3">
    <source>
        <dbReference type="Proteomes" id="UP000184267"/>
    </source>
</evidence>
<gene>
    <name evidence="2" type="ORF">TRAPUB_7330</name>
</gene>
<evidence type="ECO:0000256" key="1">
    <source>
        <dbReference type="SAM" id="MobiDB-lite"/>
    </source>
</evidence>
<keyword evidence="3" id="KW-1185">Reference proteome</keyword>
<organism evidence="2 3">
    <name type="scientific">Trametes pubescens</name>
    <name type="common">White-rot fungus</name>
    <dbReference type="NCBI Taxonomy" id="154538"/>
    <lineage>
        <taxon>Eukaryota</taxon>
        <taxon>Fungi</taxon>
        <taxon>Dikarya</taxon>
        <taxon>Basidiomycota</taxon>
        <taxon>Agaricomycotina</taxon>
        <taxon>Agaricomycetes</taxon>
        <taxon>Polyporales</taxon>
        <taxon>Polyporaceae</taxon>
        <taxon>Trametes</taxon>
    </lineage>
</organism>
<dbReference type="EMBL" id="MNAD01001693">
    <property type="protein sequence ID" value="OJT02215.1"/>
    <property type="molecule type" value="Genomic_DNA"/>
</dbReference>
<feature type="region of interest" description="Disordered" evidence="1">
    <location>
        <begin position="1"/>
        <end position="50"/>
    </location>
</feature>
<protein>
    <submittedName>
        <fullName evidence="2">Uncharacterized protein</fullName>
    </submittedName>
</protein>
<dbReference type="AlphaFoldDB" id="A0A1M2V3P9"/>
<sequence length="69" mass="7282">MHANGVLGRGSTSAPYTGQKKTGPLEEAASRMPCEPEVPEGFGFGFDEKETGHAEEVNIVVGVEGSEFK</sequence>